<feature type="domain" description="N-acetyltransferase" evidence="1">
    <location>
        <begin position="1"/>
        <end position="113"/>
    </location>
</feature>
<accession>A0A3G4ZNH2</accession>
<evidence type="ECO:0000313" key="2">
    <source>
        <dbReference type="EMBL" id="AYV76408.1"/>
    </source>
</evidence>
<dbReference type="Gene3D" id="3.40.630.30">
    <property type="match status" value="1"/>
</dbReference>
<dbReference type="EMBL" id="MK071984">
    <property type="protein sequence ID" value="AYV76408.1"/>
    <property type="molecule type" value="Genomic_DNA"/>
</dbReference>
<protein>
    <submittedName>
        <fullName evidence="2">Acetyltransferase GNAT family protein</fullName>
    </submittedName>
</protein>
<proteinExistence type="predicted"/>
<dbReference type="SUPFAM" id="SSF55729">
    <property type="entry name" value="Acyl-CoA N-acyltransferases (Nat)"/>
    <property type="match status" value="1"/>
</dbReference>
<dbReference type="InterPro" id="IPR000182">
    <property type="entry name" value="GNAT_dom"/>
</dbReference>
<dbReference type="Pfam" id="PF00583">
    <property type="entry name" value="Acetyltransf_1"/>
    <property type="match status" value="1"/>
</dbReference>
<reference evidence="2" key="1">
    <citation type="submission" date="2018-10" db="EMBL/GenBank/DDBJ databases">
        <title>Hidden diversity of soil giant viruses.</title>
        <authorList>
            <person name="Schulz F."/>
            <person name="Alteio L."/>
            <person name="Goudeau D."/>
            <person name="Ryan E.M."/>
            <person name="Malmstrom R.R."/>
            <person name="Blanchard J."/>
            <person name="Woyke T."/>
        </authorList>
    </citation>
    <scope>NUCLEOTIDE SEQUENCE</scope>
    <source>
        <strain evidence="2">TEV1</strain>
    </source>
</reference>
<name>A0A3G4ZNH2_9VIRU</name>
<gene>
    <name evidence="2" type="ORF">Terrestrivirus6_34</name>
</gene>
<dbReference type="CDD" id="cd04301">
    <property type="entry name" value="NAT_SF"/>
    <property type="match status" value="1"/>
</dbReference>
<dbReference type="InterPro" id="IPR016181">
    <property type="entry name" value="Acyl_CoA_acyltransferase"/>
</dbReference>
<sequence>MLLKYKYNKNKNGSCKGYIQGSYETIGNRRRGMIHNLWVEEQFRNKKIGTHLLRKLVIKMFDMGIVHIELDDMSDNYRKVRNIYVKHGFKYKYETGPEMYGNTRQSMRYIKNE</sequence>
<keyword evidence="2" id="KW-0808">Transferase</keyword>
<dbReference type="GO" id="GO:0016747">
    <property type="term" value="F:acyltransferase activity, transferring groups other than amino-acyl groups"/>
    <property type="evidence" value="ECO:0007669"/>
    <property type="project" value="InterPro"/>
</dbReference>
<dbReference type="PROSITE" id="PS51186">
    <property type="entry name" value="GNAT"/>
    <property type="match status" value="1"/>
</dbReference>
<organism evidence="2">
    <name type="scientific">Terrestrivirus sp</name>
    <dbReference type="NCBI Taxonomy" id="2487775"/>
    <lineage>
        <taxon>Viruses</taxon>
        <taxon>Varidnaviria</taxon>
        <taxon>Bamfordvirae</taxon>
        <taxon>Nucleocytoviricota</taxon>
        <taxon>Megaviricetes</taxon>
        <taxon>Imitervirales</taxon>
        <taxon>Mimiviridae</taxon>
        <taxon>Klosneuvirinae</taxon>
    </lineage>
</organism>
<evidence type="ECO:0000259" key="1">
    <source>
        <dbReference type="PROSITE" id="PS51186"/>
    </source>
</evidence>